<evidence type="ECO:0000256" key="1">
    <source>
        <dbReference type="ARBA" id="ARBA00003384"/>
    </source>
</evidence>
<dbReference type="PANTHER" id="PTHR34308">
    <property type="entry name" value="COBALAMIN BIOSYNTHESIS PROTEIN CBIB"/>
    <property type="match status" value="1"/>
</dbReference>
<evidence type="ECO:0000313" key="15">
    <source>
        <dbReference type="Proteomes" id="UP000239462"/>
    </source>
</evidence>
<comment type="pathway">
    <text evidence="3 11">Cofactor biosynthesis; adenosylcobalamin biosynthesis.</text>
</comment>
<feature type="transmembrane region" description="Helical" evidence="11">
    <location>
        <begin position="289"/>
        <end position="305"/>
    </location>
</feature>
<evidence type="ECO:0000313" key="16">
    <source>
        <dbReference type="Proteomes" id="UP000567099"/>
    </source>
</evidence>
<dbReference type="Proteomes" id="UP000567099">
    <property type="component" value="Unassembled WGS sequence"/>
</dbReference>
<evidence type="ECO:0000313" key="12">
    <source>
        <dbReference type="EMBL" id="AVB75459.1"/>
    </source>
</evidence>
<evidence type="ECO:0000256" key="11">
    <source>
        <dbReference type="HAMAP-Rule" id="MF_00024"/>
    </source>
</evidence>
<dbReference type="HAMAP" id="MF_00024">
    <property type="entry name" value="CobD_CbiB"/>
    <property type="match status" value="1"/>
</dbReference>
<comment type="caution">
    <text evidence="11">Lacks conserved residue(s) required for the propagation of feature annotation.</text>
</comment>
<protein>
    <recommendedName>
        <fullName evidence="5 11">Probable cobalamin biosynthesis protein CobD</fullName>
    </recommendedName>
</protein>
<dbReference type="GO" id="GO:0048472">
    <property type="term" value="F:threonine-phosphate decarboxylase activity"/>
    <property type="evidence" value="ECO:0007669"/>
    <property type="project" value="InterPro"/>
</dbReference>
<dbReference type="GO" id="GO:0015420">
    <property type="term" value="F:ABC-type vitamin B12 transporter activity"/>
    <property type="evidence" value="ECO:0007669"/>
    <property type="project" value="UniProtKB-UniRule"/>
</dbReference>
<name>A0A2L1C800_METMI</name>
<dbReference type="KEGG" id="mmad:MMJJ_00400"/>
<dbReference type="EMBL" id="CP026606">
    <property type="protein sequence ID" value="AVB75459.1"/>
    <property type="molecule type" value="Genomic_DNA"/>
</dbReference>
<evidence type="ECO:0000256" key="6">
    <source>
        <dbReference type="ARBA" id="ARBA00022475"/>
    </source>
</evidence>
<keyword evidence="10 11" id="KW-0472">Membrane</keyword>
<dbReference type="UniPathway" id="UPA00148"/>
<keyword evidence="6 11" id="KW-1003">Cell membrane</keyword>
<feature type="transmembrane region" description="Helical" evidence="11">
    <location>
        <begin position="53"/>
        <end position="72"/>
    </location>
</feature>
<dbReference type="Proteomes" id="UP000239462">
    <property type="component" value="Chromosome"/>
</dbReference>
<dbReference type="Proteomes" id="UP000590564">
    <property type="component" value="Unassembled WGS sequence"/>
</dbReference>
<evidence type="ECO:0000256" key="5">
    <source>
        <dbReference type="ARBA" id="ARBA00016185"/>
    </source>
</evidence>
<sequence length="306" mass="34133">MINPIYLILADFFDRYIGEPPEKVHPVVFIGKLISFFENVFKSSNSVNKSRDLIFGFLNVALVLGIVFFMAYEIEQVINSISNSYIKISLYSIILSFSIGHKSLIEFSKSPIKFIVNNDLESAKKSVQCIVSRNTSELDKKHILSASIESASENITDSIIAPLIYAAIFGLPGAFLYRAVNTFDAMIGYKSEKYLYYGKTAAYLDDILNFIPSRIAGMLLIISAPFYGGNVKSALLGYFNEGSKTPSPNSGYTMATLANSLHMELEKIGYYKLGKGEITVEKALNSLKAVDYSVLLFLIIYMMLFM</sequence>
<dbReference type="GeneID" id="36101136"/>
<reference evidence="14 17" key="3">
    <citation type="submission" date="2020-08" db="EMBL/GenBank/DDBJ databases">
        <title>Genomic Encyclopedia of Type Strains, Phase IV (KMG-V): Genome sequencing to study the core and pangenomes of soil and plant-associated prokaryotes.</title>
        <authorList>
            <person name="Whitman W."/>
        </authorList>
    </citation>
    <scope>NUCLEOTIDE SEQUENCE [LARGE SCALE GENOMIC DNA]</scope>
    <source>
        <strain evidence="13 16">C13</strain>
        <strain evidence="14 17">D1</strain>
    </source>
</reference>
<evidence type="ECO:0000256" key="10">
    <source>
        <dbReference type="ARBA" id="ARBA00023136"/>
    </source>
</evidence>
<dbReference type="Pfam" id="PF03186">
    <property type="entry name" value="CobD_Cbib"/>
    <property type="match status" value="1"/>
</dbReference>
<organism evidence="12 15">
    <name type="scientific">Methanococcus maripaludis</name>
    <name type="common">Methanococcus deltae</name>
    <dbReference type="NCBI Taxonomy" id="39152"/>
    <lineage>
        <taxon>Archaea</taxon>
        <taxon>Methanobacteriati</taxon>
        <taxon>Methanobacteriota</taxon>
        <taxon>Methanomada group</taxon>
        <taxon>Methanococci</taxon>
        <taxon>Methanococcales</taxon>
        <taxon>Methanococcaceae</taxon>
        <taxon>Methanococcus</taxon>
    </lineage>
</organism>
<evidence type="ECO:0000313" key="17">
    <source>
        <dbReference type="Proteomes" id="UP000590564"/>
    </source>
</evidence>
<evidence type="ECO:0000256" key="4">
    <source>
        <dbReference type="ARBA" id="ARBA00006263"/>
    </source>
</evidence>
<evidence type="ECO:0000313" key="13">
    <source>
        <dbReference type="EMBL" id="MBA2863784.1"/>
    </source>
</evidence>
<dbReference type="AlphaFoldDB" id="A0A2L1C800"/>
<reference evidence="15" key="1">
    <citation type="journal article" date="2018" name="Genome Announc.">
        <title>Complete Genome Sequence of the Methanococcus maripaludis Type Strain JJ (DSM 2067), a Model for Selenoprotein Synthesis in Archaea.</title>
        <authorList>
            <person name="Poehlein A."/>
            <person name="Heym D."/>
            <person name="Quitzke V."/>
            <person name="Fersch J."/>
            <person name="Daniel R."/>
            <person name="Rother M."/>
        </authorList>
    </citation>
    <scope>NUCLEOTIDE SEQUENCE [LARGE SCALE GENOMIC DNA]</scope>
    <source>
        <strain evidence="15">DSM 2067</strain>
    </source>
</reference>
<dbReference type="RefSeq" id="WP_104837145.1">
    <property type="nucleotide sequence ID" value="NZ_CP026606.1"/>
</dbReference>
<reference evidence="12" key="2">
    <citation type="submission" date="2018-02" db="EMBL/GenBank/DDBJ databases">
        <title>Complete genome sequence of the Methanococcus maripaludis type strain JJ (DSM 2067), a model for selenoprotein synthesis in Archaea.</title>
        <authorList>
            <person name="Poehlein A."/>
            <person name="Heym D."/>
            <person name="Quitzke V."/>
            <person name="Fersch J."/>
            <person name="Daniel R."/>
            <person name="Rother M."/>
        </authorList>
    </citation>
    <scope>NUCLEOTIDE SEQUENCE [LARGE SCALE GENOMIC DNA]</scope>
    <source>
        <strain evidence="12">DSM 2067</strain>
    </source>
</reference>
<evidence type="ECO:0000256" key="7">
    <source>
        <dbReference type="ARBA" id="ARBA00022573"/>
    </source>
</evidence>
<dbReference type="InterPro" id="IPR004485">
    <property type="entry name" value="Cobalamin_biosynth_CobD/CbiB"/>
</dbReference>
<dbReference type="NCBIfam" id="TIGR00380">
    <property type="entry name" value="cobal_cbiB"/>
    <property type="match status" value="1"/>
</dbReference>
<feature type="transmembrane region" description="Helical" evidence="11">
    <location>
        <begin position="159"/>
        <end position="180"/>
    </location>
</feature>
<comment type="similarity">
    <text evidence="4 11">Belongs to the CobD/CbiB family.</text>
</comment>
<gene>
    <name evidence="11" type="primary">cobD</name>
    <name evidence="13" type="ORF">HNP94_000784</name>
    <name evidence="14" type="ORF">HNP96_000231</name>
    <name evidence="12" type="ORF">MMJJ_00400</name>
</gene>
<dbReference type="EMBL" id="JACHED010000001">
    <property type="protein sequence ID" value="MBB6496210.1"/>
    <property type="molecule type" value="Genomic_DNA"/>
</dbReference>
<comment type="function">
    <text evidence="1 11">Converts cobyric acid to cobinamide by the addition of aminopropanol on the F carboxylic group.</text>
</comment>
<evidence type="ECO:0000256" key="3">
    <source>
        <dbReference type="ARBA" id="ARBA00004953"/>
    </source>
</evidence>
<keyword evidence="13" id="KW-0436">Ligase</keyword>
<dbReference type="GO" id="GO:0016874">
    <property type="term" value="F:ligase activity"/>
    <property type="evidence" value="ECO:0007669"/>
    <property type="project" value="UniProtKB-KW"/>
</dbReference>
<proteinExistence type="inferred from homology"/>
<dbReference type="PANTHER" id="PTHR34308:SF1">
    <property type="entry name" value="COBALAMIN BIOSYNTHESIS PROTEIN CBIB"/>
    <property type="match status" value="1"/>
</dbReference>
<accession>A0A2L1C800</accession>
<evidence type="ECO:0000256" key="8">
    <source>
        <dbReference type="ARBA" id="ARBA00022692"/>
    </source>
</evidence>
<keyword evidence="7 11" id="KW-0169">Cobalamin biosynthesis</keyword>
<keyword evidence="9 11" id="KW-1133">Transmembrane helix</keyword>
<dbReference type="GO" id="GO:0005886">
    <property type="term" value="C:plasma membrane"/>
    <property type="evidence" value="ECO:0007669"/>
    <property type="project" value="UniProtKB-SubCell"/>
</dbReference>
<keyword evidence="8 11" id="KW-0812">Transmembrane</keyword>
<comment type="subcellular location">
    <subcellularLocation>
        <location evidence="2 11">Cell membrane</location>
        <topology evidence="2 11">Multi-pass membrane protein</topology>
    </subcellularLocation>
</comment>
<dbReference type="EMBL" id="JACDUO010000001">
    <property type="protein sequence ID" value="MBA2863784.1"/>
    <property type="molecule type" value="Genomic_DNA"/>
</dbReference>
<evidence type="ECO:0000256" key="9">
    <source>
        <dbReference type="ARBA" id="ARBA00022989"/>
    </source>
</evidence>
<evidence type="ECO:0000313" key="14">
    <source>
        <dbReference type="EMBL" id="MBB6496210.1"/>
    </source>
</evidence>
<evidence type="ECO:0000256" key="2">
    <source>
        <dbReference type="ARBA" id="ARBA00004651"/>
    </source>
</evidence>
<dbReference type="GO" id="GO:0009236">
    <property type="term" value="P:cobalamin biosynthetic process"/>
    <property type="evidence" value="ECO:0007669"/>
    <property type="project" value="UniProtKB-UniRule"/>
</dbReference>